<accession>A0AAV2Z7T1</accession>
<protein>
    <recommendedName>
        <fullName evidence="1">Reverse transcriptase domain-containing protein</fullName>
    </recommendedName>
</protein>
<dbReference type="PANTHER" id="PTHR31635">
    <property type="entry name" value="REVERSE TRANSCRIPTASE DOMAIN-CONTAINING PROTEIN-RELATED"/>
    <property type="match status" value="1"/>
</dbReference>
<reference evidence="2" key="1">
    <citation type="submission" date="2022-11" db="EMBL/GenBank/DDBJ databases">
        <authorList>
            <person name="Morgan W.R."/>
            <person name="Tartar A."/>
        </authorList>
    </citation>
    <scope>NUCLEOTIDE SEQUENCE</scope>
    <source>
        <strain evidence="2">ARSEF 373</strain>
    </source>
</reference>
<gene>
    <name evidence="2" type="ORF">N0F65_010695</name>
</gene>
<feature type="domain" description="Reverse transcriptase" evidence="1">
    <location>
        <begin position="1"/>
        <end position="226"/>
    </location>
</feature>
<comment type="caution">
    <text evidence="2">The sequence shown here is derived from an EMBL/GenBank/DDBJ whole genome shotgun (WGS) entry which is preliminary data.</text>
</comment>
<keyword evidence="3" id="KW-1185">Reference proteome</keyword>
<dbReference type="AlphaFoldDB" id="A0AAV2Z7T1"/>
<dbReference type="EMBL" id="DAKRPA010000027">
    <property type="protein sequence ID" value="DBA02767.1"/>
    <property type="molecule type" value="Genomic_DNA"/>
</dbReference>
<dbReference type="Pfam" id="PF00078">
    <property type="entry name" value="RVT_1"/>
    <property type="match status" value="1"/>
</dbReference>
<dbReference type="InterPro" id="IPR043502">
    <property type="entry name" value="DNA/RNA_pol_sf"/>
</dbReference>
<dbReference type="Proteomes" id="UP001146120">
    <property type="component" value="Unassembled WGS sequence"/>
</dbReference>
<proteinExistence type="predicted"/>
<sequence length="310" mass="34527">MPSPATPRSDPPWTDRVVPGRDIHETIDLFLMHQDDERAKHNRQAVSLLLDSTKAYDTLKRDQLLATLAHMGMSEHFCSIVEALHRNTQAVFLVSGFCSSPLQVTRGIRQGCPLEPLPFIMALNPLYEKITTHDQIHGLSLRNSPSETDVAGFADDTNIFLANKLSDEAALAVLASFGQECGLVVNLAKSVVVPLGPQAEDYADPLDTLSSDARVTEYTRYLGIPVGCESATAHAWQLTIRQIQARLVLAEQKTNNAIQRARMAHAIIIPKVQYIARHLWPTREVRKQLQRLIRNFVWRHTASATNRSAG</sequence>
<dbReference type="SUPFAM" id="SSF56672">
    <property type="entry name" value="DNA/RNA polymerases"/>
    <property type="match status" value="1"/>
</dbReference>
<evidence type="ECO:0000313" key="2">
    <source>
        <dbReference type="EMBL" id="DBA02767.1"/>
    </source>
</evidence>
<dbReference type="PANTHER" id="PTHR31635:SF196">
    <property type="entry name" value="REVERSE TRANSCRIPTASE DOMAIN-CONTAINING PROTEIN-RELATED"/>
    <property type="match status" value="1"/>
</dbReference>
<organism evidence="2 3">
    <name type="scientific">Lagenidium giganteum</name>
    <dbReference type="NCBI Taxonomy" id="4803"/>
    <lineage>
        <taxon>Eukaryota</taxon>
        <taxon>Sar</taxon>
        <taxon>Stramenopiles</taxon>
        <taxon>Oomycota</taxon>
        <taxon>Peronosporomycetes</taxon>
        <taxon>Pythiales</taxon>
        <taxon>Pythiaceae</taxon>
    </lineage>
</organism>
<name>A0AAV2Z7T1_9STRA</name>
<dbReference type="InterPro" id="IPR000477">
    <property type="entry name" value="RT_dom"/>
</dbReference>
<reference evidence="2" key="2">
    <citation type="journal article" date="2023" name="Microbiol Resour">
        <title>Decontamination and Annotation of the Draft Genome Sequence of the Oomycete Lagenidium giganteum ARSEF 373.</title>
        <authorList>
            <person name="Morgan W.R."/>
            <person name="Tartar A."/>
        </authorList>
    </citation>
    <scope>NUCLEOTIDE SEQUENCE</scope>
    <source>
        <strain evidence="2">ARSEF 373</strain>
    </source>
</reference>
<evidence type="ECO:0000313" key="3">
    <source>
        <dbReference type="Proteomes" id="UP001146120"/>
    </source>
</evidence>
<evidence type="ECO:0000259" key="1">
    <source>
        <dbReference type="PROSITE" id="PS50878"/>
    </source>
</evidence>
<dbReference type="PROSITE" id="PS50878">
    <property type="entry name" value="RT_POL"/>
    <property type="match status" value="1"/>
</dbReference>